<comment type="caution">
    <text evidence="2">The sequence shown here is derived from an EMBL/GenBank/DDBJ whole genome shotgun (WGS) entry which is preliminary data.</text>
</comment>
<sequence length="347" mass="40274">MRKKIIYIGLLQAFLLINVRLSLAQNSISKANETVIINASQQVVENYTRYLELLASESDAELLDVYKAELLKSVEKDSIYVYNDLIPPKRRPAERDQNIDPLTTYFDDISSRYREGLKMVFSNFKTSKIYNDKERQRFFVKVSADRVIDGTYFYKNEKEAVNYNETIDFYVSIQLQENGLPVSKIYSVFLHEDNLQSFEEVKVVEKSIPIIIEDLDRNQVFKKGKEYELKWDGGEVYERLSLNLYQLGKRGKIATIDSTFFNNNRQRFTIPKSVKVGSNYYFEIKKLDSEEEPFKSRYFKVKRRIPVVATIGVPVAITTLIVYLIVAQPEAAAVEPDLPESPLIENN</sequence>
<evidence type="ECO:0000256" key="1">
    <source>
        <dbReference type="SAM" id="Phobius"/>
    </source>
</evidence>
<dbReference type="Proteomes" id="UP000642920">
    <property type="component" value="Unassembled WGS sequence"/>
</dbReference>
<gene>
    <name evidence="2" type="ORF">JKP34_12380</name>
</gene>
<evidence type="ECO:0000313" key="3">
    <source>
        <dbReference type="Proteomes" id="UP000642920"/>
    </source>
</evidence>
<keyword evidence="1" id="KW-0812">Transmembrane</keyword>
<reference evidence="2" key="1">
    <citation type="submission" date="2021-01" db="EMBL/GenBank/DDBJ databases">
        <title>Marivirga sp. nov., isolated from intertidal surface sediments.</title>
        <authorList>
            <person name="Zhang M."/>
        </authorList>
    </citation>
    <scope>NUCLEOTIDE SEQUENCE</scope>
    <source>
        <strain evidence="2">SM1354</strain>
    </source>
</reference>
<dbReference type="AlphaFoldDB" id="A0A937DKI0"/>
<feature type="transmembrane region" description="Helical" evidence="1">
    <location>
        <begin position="305"/>
        <end position="326"/>
    </location>
</feature>
<dbReference type="EMBL" id="JAERQG010000003">
    <property type="protein sequence ID" value="MBL0766054.1"/>
    <property type="molecule type" value="Genomic_DNA"/>
</dbReference>
<accession>A0A937DKI0</accession>
<name>A0A937DKI0_9BACT</name>
<keyword evidence="1" id="KW-1133">Transmembrane helix</keyword>
<protein>
    <submittedName>
        <fullName evidence="2">Uncharacterized protein</fullName>
    </submittedName>
</protein>
<keyword evidence="1" id="KW-0472">Membrane</keyword>
<dbReference type="RefSeq" id="WP_201921847.1">
    <property type="nucleotide sequence ID" value="NZ_JAERQG010000003.1"/>
</dbReference>
<organism evidence="2 3">
    <name type="scientific">Marivirga atlantica</name>
    <dbReference type="NCBI Taxonomy" id="1548457"/>
    <lineage>
        <taxon>Bacteria</taxon>
        <taxon>Pseudomonadati</taxon>
        <taxon>Bacteroidota</taxon>
        <taxon>Cytophagia</taxon>
        <taxon>Cytophagales</taxon>
        <taxon>Marivirgaceae</taxon>
        <taxon>Marivirga</taxon>
    </lineage>
</organism>
<evidence type="ECO:0000313" key="2">
    <source>
        <dbReference type="EMBL" id="MBL0766054.1"/>
    </source>
</evidence>
<keyword evidence="3" id="KW-1185">Reference proteome</keyword>
<proteinExistence type="predicted"/>